<reference evidence="13 14" key="1">
    <citation type="submission" date="2016-10" db="EMBL/GenBank/DDBJ databases">
        <title>Genome sequence of the ascomycete fungus Penicillium subrubescens.</title>
        <authorList>
            <person name="De Vries R.P."/>
            <person name="Peng M."/>
            <person name="Dilokpimol A."/>
            <person name="Hilden K."/>
            <person name="Makela M.R."/>
            <person name="Grigoriev I."/>
            <person name="Riley R."/>
            <person name="Granchi Z."/>
        </authorList>
    </citation>
    <scope>NUCLEOTIDE SEQUENCE [LARGE SCALE GENOMIC DNA]</scope>
    <source>
        <strain evidence="13 14">CBS 132785</strain>
    </source>
</reference>
<evidence type="ECO:0000256" key="8">
    <source>
        <dbReference type="ARBA" id="ARBA00023288"/>
    </source>
</evidence>
<keyword evidence="12" id="KW-1133">Transmembrane helix</keyword>
<dbReference type="OrthoDB" id="421038at2759"/>
<evidence type="ECO:0000256" key="11">
    <source>
        <dbReference type="SAM" id="MobiDB-lite"/>
    </source>
</evidence>
<comment type="function">
    <text evidence="9">Splits internally a 1,3-beta-glucan molecule and transfers the newly generated reducing end (the donor) to the non-reducing end of another 1,3-beta-glucan molecule (the acceptor) forming a 1,3-beta linkage, resulting in the elongation of 1,3-beta-glucan chains in the cell wall. Involved in cell wall morphogenesis.</text>
</comment>
<keyword evidence="6 10" id="KW-0472">Membrane</keyword>
<keyword evidence="14" id="KW-1185">Reference proteome</keyword>
<dbReference type="GO" id="GO:0071970">
    <property type="term" value="P:fungal-type cell wall (1-&gt;3)-beta-D-glucan biosynthetic process"/>
    <property type="evidence" value="ECO:0007669"/>
    <property type="project" value="TreeGrafter"/>
</dbReference>
<keyword evidence="3 10" id="KW-0336">GPI-anchor</keyword>
<feature type="region of interest" description="Disordered" evidence="11">
    <location>
        <begin position="382"/>
        <end position="424"/>
    </location>
</feature>
<dbReference type="EC" id="2.4.1.-" evidence="10"/>
<dbReference type="GO" id="GO:0005886">
    <property type="term" value="C:plasma membrane"/>
    <property type="evidence" value="ECO:0007669"/>
    <property type="project" value="UniProtKB-SubCell"/>
</dbReference>
<feature type="compositionally biased region" description="Polar residues" evidence="11">
    <location>
        <begin position="333"/>
        <end position="349"/>
    </location>
</feature>
<evidence type="ECO:0000256" key="1">
    <source>
        <dbReference type="ARBA" id="ARBA00004609"/>
    </source>
</evidence>
<name>A0A1Q5TBJ5_9EURO</name>
<dbReference type="SUPFAM" id="SSF51445">
    <property type="entry name" value="(Trans)glycosidases"/>
    <property type="match status" value="1"/>
</dbReference>
<feature type="region of interest" description="Disordered" evidence="11">
    <location>
        <begin position="333"/>
        <end position="358"/>
    </location>
</feature>
<evidence type="ECO:0000256" key="4">
    <source>
        <dbReference type="ARBA" id="ARBA00022679"/>
    </source>
</evidence>
<evidence type="ECO:0000256" key="5">
    <source>
        <dbReference type="ARBA" id="ARBA00022729"/>
    </source>
</evidence>
<comment type="caution">
    <text evidence="13">The sequence shown here is derived from an EMBL/GenBank/DDBJ whole genome shotgun (WGS) entry which is preliminary data.</text>
</comment>
<dbReference type="Gene3D" id="3.20.20.80">
    <property type="entry name" value="Glycosidases"/>
    <property type="match status" value="1"/>
</dbReference>
<dbReference type="STRING" id="1316194.A0A1Q5TBJ5"/>
<keyword evidence="4 10" id="KW-0808">Transferase</keyword>
<dbReference type="Pfam" id="PF03198">
    <property type="entry name" value="Glyco_hydro_72"/>
    <property type="match status" value="1"/>
</dbReference>
<comment type="subcellular location">
    <subcellularLocation>
        <location evidence="1 10">Cell membrane</location>
        <topology evidence="1 10">Lipid-anchor</topology>
        <topology evidence="1 10">GPI-anchor</topology>
    </subcellularLocation>
</comment>
<dbReference type="PANTHER" id="PTHR31468:SF5">
    <property type="entry name" value="1,3-BETA-GLUCANOSYLTRANSFERASE GAS5"/>
    <property type="match status" value="1"/>
</dbReference>
<gene>
    <name evidence="13" type="ORF">PENSUB_9907</name>
</gene>
<feature type="signal peptide" evidence="10">
    <location>
        <begin position="1"/>
        <end position="21"/>
    </location>
</feature>
<accession>A0A1Q5TBJ5</accession>
<dbReference type="FunFam" id="3.20.20.80:FF:000032">
    <property type="entry name" value="1,3-beta-glucanosyltransferase"/>
    <property type="match status" value="1"/>
</dbReference>
<evidence type="ECO:0000256" key="12">
    <source>
        <dbReference type="SAM" id="Phobius"/>
    </source>
</evidence>
<evidence type="ECO:0000256" key="9">
    <source>
        <dbReference type="ARBA" id="ARBA00025026"/>
    </source>
</evidence>
<evidence type="ECO:0000256" key="2">
    <source>
        <dbReference type="ARBA" id="ARBA00007528"/>
    </source>
</evidence>
<feature type="chain" id="PRO_5011822556" description="1,3-beta-glucanosyltransferase" evidence="10">
    <location>
        <begin position="22"/>
        <end position="462"/>
    </location>
</feature>
<evidence type="ECO:0000256" key="7">
    <source>
        <dbReference type="ARBA" id="ARBA00023180"/>
    </source>
</evidence>
<evidence type="ECO:0000313" key="14">
    <source>
        <dbReference type="Proteomes" id="UP000186955"/>
    </source>
</evidence>
<protein>
    <recommendedName>
        <fullName evidence="10">1,3-beta-glucanosyltransferase</fullName>
        <ecNumber evidence="10">2.4.1.-</ecNumber>
    </recommendedName>
</protein>
<organism evidence="13 14">
    <name type="scientific">Penicillium subrubescens</name>
    <dbReference type="NCBI Taxonomy" id="1316194"/>
    <lineage>
        <taxon>Eukaryota</taxon>
        <taxon>Fungi</taxon>
        <taxon>Dikarya</taxon>
        <taxon>Ascomycota</taxon>
        <taxon>Pezizomycotina</taxon>
        <taxon>Eurotiomycetes</taxon>
        <taxon>Eurotiomycetidae</taxon>
        <taxon>Eurotiales</taxon>
        <taxon>Aspergillaceae</taxon>
        <taxon>Penicillium</taxon>
    </lineage>
</organism>
<dbReference type="InterPro" id="IPR017853">
    <property type="entry name" value="GH"/>
</dbReference>
<evidence type="ECO:0000256" key="6">
    <source>
        <dbReference type="ARBA" id="ARBA00023136"/>
    </source>
</evidence>
<keyword evidence="5 10" id="KW-0732">Signal</keyword>
<sequence length="462" mass="48978">MKATVASLAAALALGAQSVLAAPSSTTTAAKRASSVTPITVKGNAFFQGDKRFYIRGVDYQPGGSSKLSDPIGNAETCKRDIKKFQELGLNTIRVYSVDNSADHDECMNALAAAGIYLVLDVNTPKYSLNRADPAPSYNDVYLQYIFATVDKFARYDNTLAFFSGNEVINDGPSSKAAPYVKAVTRDIRSYLSEQKLRKVPVGYSAADINTNRLEMAEYMNCGTDDERSDFFAFNDYSWCDPSSFTTSGWDQKVKNFTGYGLPLFLSEYGCNTNTRKFEEVSALYDTKMTGVYSGGLVYEYSQESSNYGLVEINDNDIKTLADYDALKTAFEKTSNPSGDGNYNKTGGSNPCPVKNAPNWDVDASDALPAIPVPAQKYLKNGAGKGDGFDGKGSQNAGTQSTSVATSGSGSGSSSSSSGSSGATSSGAAAGLVKPFTISMAPIAVSLVTIVSSLFGAGLILL</sequence>
<evidence type="ECO:0000256" key="10">
    <source>
        <dbReference type="RuleBase" id="RU361209"/>
    </source>
</evidence>
<dbReference type="PANTHER" id="PTHR31468">
    <property type="entry name" value="1,3-BETA-GLUCANOSYLTRANSFERASE GAS1"/>
    <property type="match status" value="1"/>
</dbReference>
<comment type="similarity">
    <text evidence="2 10">Belongs to the glycosyl hydrolase 72 family.</text>
</comment>
<dbReference type="EMBL" id="MNBE01000688">
    <property type="protein sequence ID" value="OKO97616.1"/>
    <property type="molecule type" value="Genomic_DNA"/>
</dbReference>
<feature type="transmembrane region" description="Helical" evidence="12">
    <location>
        <begin position="440"/>
        <end position="461"/>
    </location>
</feature>
<evidence type="ECO:0000313" key="13">
    <source>
        <dbReference type="EMBL" id="OKO97616.1"/>
    </source>
</evidence>
<feature type="compositionally biased region" description="Low complexity" evidence="11">
    <location>
        <begin position="397"/>
        <end position="424"/>
    </location>
</feature>
<dbReference type="AlphaFoldDB" id="A0A1Q5TBJ5"/>
<dbReference type="GO" id="GO:0098552">
    <property type="term" value="C:side of membrane"/>
    <property type="evidence" value="ECO:0007669"/>
    <property type="project" value="UniProtKB-KW"/>
</dbReference>
<keyword evidence="12" id="KW-0812">Transmembrane</keyword>
<dbReference type="GO" id="GO:0042124">
    <property type="term" value="F:1,3-beta-glucanosyltransferase activity"/>
    <property type="evidence" value="ECO:0007669"/>
    <property type="project" value="TreeGrafter"/>
</dbReference>
<dbReference type="GO" id="GO:0031505">
    <property type="term" value="P:fungal-type cell wall organization"/>
    <property type="evidence" value="ECO:0007669"/>
    <property type="project" value="TreeGrafter"/>
</dbReference>
<keyword evidence="7" id="KW-0325">Glycoprotein</keyword>
<evidence type="ECO:0000256" key="3">
    <source>
        <dbReference type="ARBA" id="ARBA00022622"/>
    </source>
</evidence>
<proteinExistence type="inferred from homology"/>
<dbReference type="InterPro" id="IPR004886">
    <property type="entry name" value="Glucanosyltransferase"/>
</dbReference>
<keyword evidence="8 10" id="KW-0449">Lipoprotein</keyword>
<dbReference type="Proteomes" id="UP000186955">
    <property type="component" value="Unassembled WGS sequence"/>
</dbReference>